<keyword evidence="1" id="KW-0472">Membrane</keyword>
<dbReference type="Proteomes" id="UP000624325">
    <property type="component" value="Unassembled WGS sequence"/>
</dbReference>
<dbReference type="RefSeq" id="WP_203708662.1">
    <property type="nucleotide sequence ID" value="NZ_BAAALU010000005.1"/>
</dbReference>
<gene>
    <name evidence="2" type="ORF">Air01nite_79300</name>
</gene>
<reference evidence="2 3" key="1">
    <citation type="submission" date="2021-01" db="EMBL/GenBank/DDBJ databases">
        <title>Whole genome shotgun sequence of Asanoa iriomotensis NBRC 100142.</title>
        <authorList>
            <person name="Komaki H."/>
            <person name="Tamura T."/>
        </authorList>
    </citation>
    <scope>NUCLEOTIDE SEQUENCE [LARGE SCALE GENOMIC DNA]</scope>
    <source>
        <strain evidence="2 3">NBRC 100142</strain>
    </source>
</reference>
<protein>
    <submittedName>
        <fullName evidence="2">Uncharacterized protein</fullName>
    </submittedName>
</protein>
<organism evidence="2 3">
    <name type="scientific">Asanoa iriomotensis</name>
    <dbReference type="NCBI Taxonomy" id="234613"/>
    <lineage>
        <taxon>Bacteria</taxon>
        <taxon>Bacillati</taxon>
        <taxon>Actinomycetota</taxon>
        <taxon>Actinomycetes</taxon>
        <taxon>Micromonosporales</taxon>
        <taxon>Micromonosporaceae</taxon>
        <taxon>Asanoa</taxon>
    </lineage>
</organism>
<evidence type="ECO:0000313" key="3">
    <source>
        <dbReference type="Proteomes" id="UP000624325"/>
    </source>
</evidence>
<comment type="caution">
    <text evidence="2">The sequence shown here is derived from an EMBL/GenBank/DDBJ whole genome shotgun (WGS) entry which is preliminary data.</text>
</comment>
<feature type="transmembrane region" description="Helical" evidence="1">
    <location>
        <begin position="53"/>
        <end position="73"/>
    </location>
</feature>
<dbReference type="EMBL" id="BONC01000139">
    <property type="protein sequence ID" value="GIF61835.1"/>
    <property type="molecule type" value="Genomic_DNA"/>
</dbReference>
<keyword evidence="3" id="KW-1185">Reference proteome</keyword>
<keyword evidence="1" id="KW-1133">Transmembrane helix</keyword>
<keyword evidence="1" id="KW-0812">Transmembrane</keyword>
<proteinExistence type="predicted"/>
<evidence type="ECO:0000256" key="1">
    <source>
        <dbReference type="SAM" id="Phobius"/>
    </source>
</evidence>
<feature type="transmembrane region" description="Helical" evidence="1">
    <location>
        <begin position="85"/>
        <end position="105"/>
    </location>
</feature>
<evidence type="ECO:0000313" key="2">
    <source>
        <dbReference type="EMBL" id="GIF61835.1"/>
    </source>
</evidence>
<sequence length="110" mass="11381">MLRGVQRVMDVVRDGLAFLADQIADLLGEILVALAACGLLLLAWWGFRTAPYVTASIAVGLLLFAGYGVNAYLRDVRGGKLVGRMGGAAIVAAAVTGLLLSYLPACACLG</sequence>
<feature type="transmembrane region" description="Helical" evidence="1">
    <location>
        <begin position="26"/>
        <end position="47"/>
    </location>
</feature>
<name>A0ABQ4CGF3_9ACTN</name>
<accession>A0ABQ4CGF3</accession>